<evidence type="ECO:0000259" key="2">
    <source>
        <dbReference type="PROSITE" id="PS50006"/>
    </source>
</evidence>
<evidence type="ECO:0000313" key="3">
    <source>
        <dbReference type="EMBL" id="PJF17312.1"/>
    </source>
</evidence>
<organism evidence="3 4">
    <name type="scientific">Paramicrosporidium saccamoebae</name>
    <dbReference type="NCBI Taxonomy" id="1246581"/>
    <lineage>
        <taxon>Eukaryota</taxon>
        <taxon>Fungi</taxon>
        <taxon>Fungi incertae sedis</taxon>
        <taxon>Cryptomycota</taxon>
        <taxon>Cryptomycota incertae sedis</taxon>
        <taxon>Paramicrosporidium</taxon>
    </lineage>
</organism>
<dbReference type="EMBL" id="MTSL01000178">
    <property type="protein sequence ID" value="PJF17312.1"/>
    <property type="molecule type" value="Genomic_DNA"/>
</dbReference>
<feature type="domain" description="FHA" evidence="2">
    <location>
        <begin position="121"/>
        <end position="190"/>
    </location>
</feature>
<keyword evidence="4" id="KW-1185">Reference proteome</keyword>
<dbReference type="InterPro" id="IPR008984">
    <property type="entry name" value="SMAD_FHA_dom_sf"/>
</dbReference>
<sequence length="227" mass="26350">MNSRKRTPPRRERRRHSRSRSRESRHQSRSPSPSPRRRPRKSRSRSHSPRHGSHGHDSPRHGSHRSRYSPGFGPKEPSPRRAAPNYSISGKLAEDRLLRNGVTLKYDEPSEACRPTVRWRMHVFKDDKQVEVFQVSDMIVGHESCSKQHAVIQHREVSTDLGYGNYSTSIKPYIIDLDSTHGTFINSTKIESGRYIELRPMDIIKFACSTREYVLLSEDQLQEDKPK</sequence>
<reference evidence="3 4" key="1">
    <citation type="submission" date="2016-10" db="EMBL/GenBank/DDBJ databases">
        <title>The genome of Paramicrosporidium saccamoebae is the missing link in understanding Cryptomycota and Microsporidia evolution.</title>
        <authorList>
            <person name="Quandt C.A."/>
            <person name="Beaudet D."/>
            <person name="Corsaro D."/>
            <person name="Michel R."/>
            <person name="Corradi N."/>
            <person name="James T."/>
        </authorList>
    </citation>
    <scope>NUCLEOTIDE SEQUENCE [LARGE SCALE GENOMIC DNA]</scope>
    <source>
        <strain evidence="3 4">KSL3</strain>
    </source>
</reference>
<evidence type="ECO:0000313" key="4">
    <source>
        <dbReference type="Proteomes" id="UP000240830"/>
    </source>
</evidence>
<dbReference type="Proteomes" id="UP000240830">
    <property type="component" value="Unassembled WGS sequence"/>
</dbReference>
<dbReference type="PANTHER" id="PTHR23308">
    <property type="entry name" value="NUCLEAR INHIBITOR OF PROTEIN PHOSPHATASE-1"/>
    <property type="match status" value="1"/>
</dbReference>
<feature type="region of interest" description="Disordered" evidence="1">
    <location>
        <begin position="1"/>
        <end position="88"/>
    </location>
</feature>
<protein>
    <recommendedName>
        <fullName evidence="2">FHA domain-containing protein</fullName>
    </recommendedName>
</protein>
<name>A0A2H9THR9_9FUNG</name>
<dbReference type="OrthoDB" id="444265at2759"/>
<proteinExistence type="predicted"/>
<dbReference type="InterPro" id="IPR050923">
    <property type="entry name" value="Cell_Proc_Reg/RNA_Proc"/>
</dbReference>
<dbReference type="InterPro" id="IPR000253">
    <property type="entry name" value="FHA_dom"/>
</dbReference>
<accession>A0A2H9THR9</accession>
<dbReference type="SUPFAM" id="SSF49879">
    <property type="entry name" value="SMAD/FHA domain"/>
    <property type="match status" value="1"/>
</dbReference>
<comment type="caution">
    <text evidence="3">The sequence shown here is derived from an EMBL/GenBank/DDBJ whole genome shotgun (WGS) entry which is preliminary data.</text>
</comment>
<dbReference type="SMART" id="SM00240">
    <property type="entry name" value="FHA"/>
    <property type="match status" value="1"/>
</dbReference>
<feature type="compositionally biased region" description="Basic residues" evidence="1">
    <location>
        <begin position="35"/>
        <end position="53"/>
    </location>
</feature>
<dbReference type="AlphaFoldDB" id="A0A2H9THR9"/>
<dbReference type="PROSITE" id="PS50006">
    <property type="entry name" value="FHA_DOMAIN"/>
    <property type="match status" value="1"/>
</dbReference>
<dbReference type="Gene3D" id="2.60.200.20">
    <property type="match status" value="1"/>
</dbReference>
<dbReference type="STRING" id="1246581.A0A2H9THR9"/>
<evidence type="ECO:0000256" key="1">
    <source>
        <dbReference type="SAM" id="MobiDB-lite"/>
    </source>
</evidence>
<gene>
    <name evidence="3" type="ORF">PSACC_02810</name>
</gene>
<dbReference type="Pfam" id="PF00498">
    <property type="entry name" value="FHA"/>
    <property type="match status" value="1"/>
</dbReference>
<feature type="compositionally biased region" description="Basic residues" evidence="1">
    <location>
        <begin position="1"/>
        <end position="19"/>
    </location>
</feature>